<dbReference type="Proteomes" id="UP000092247">
    <property type="component" value="Unassembled WGS sequence"/>
</dbReference>
<evidence type="ECO:0000313" key="2">
    <source>
        <dbReference type="EMBL" id="OBU11770.1"/>
    </source>
</evidence>
<proteinExistence type="predicted"/>
<evidence type="ECO:0000313" key="3">
    <source>
        <dbReference type="Proteomes" id="UP000092247"/>
    </source>
</evidence>
<accession>A0A1B8HR69</accession>
<organism evidence="2 3">
    <name type="scientific">Morganella psychrotolerans</name>
    <dbReference type="NCBI Taxonomy" id="368603"/>
    <lineage>
        <taxon>Bacteria</taxon>
        <taxon>Pseudomonadati</taxon>
        <taxon>Pseudomonadota</taxon>
        <taxon>Gammaproteobacteria</taxon>
        <taxon>Enterobacterales</taxon>
        <taxon>Morganellaceae</taxon>
        <taxon>Morganella</taxon>
    </lineage>
</organism>
<comment type="caution">
    <text evidence="2">The sequence shown here is derived from an EMBL/GenBank/DDBJ whole genome shotgun (WGS) entry which is preliminary data.</text>
</comment>
<feature type="transmembrane region" description="Helical" evidence="1">
    <location>
        <begin position="60"/>
        <end position="82"/>
    </location>
</feature>
<gene>
    <name evidence="2" type="ORF">AYY17_00570</name>
</gene>
<dbReference type="EMBL" id="LZEX01000001">
    <property type="protein sequence ID" value="OBU11770.1"/>
    <property type="molecule type" value="Genomic_DNA"/>
</dbReference>
<keyword evidence="1" id="KW-1133">Transmembrane helix</keyword>
<protein>
    <submittedName>
        <fullName evidence="2">Uncharacterized protein</fullName>
    </submittedName>
</protein>
<reference evidence="2 3" key="1">
    <citation type="submission" date="2016-06" db="EMBL/GenBank/DDBJ databases">
        <authorList>
            <person name="Kjaerup R.B."/>
            <person name="Dalgaard T.S."/>
            <person name="Juul-Madsen H.R."/>
        </authorList>
    </citation>
    <scope>NUCLEOTIDE SEQUENCE [LARGE SCALE GENOMIC DNA]</scope>
    <source>
        <strain evidence="2 3">GCSL-Mp3</strain>
    </source>
</reference>
<keyword evidence="1" id="KW-0472">Membrane</keyword>
<dbReference type="AlphaFoldDB" id="A0A1B8HR69"/>
<sequence>MIIYSHSKETSNLTLIIYIAISMLLFPFAKKASDDLIRHHFSEKTFKIINESRITSHGSFYLVIIMIITIPLATGYFIYYAIDYYNKFKDDN</sequence>
<keyword evidence="1" id="KW-0812">Transmembrane</keyword>
<evidence type="ECO:0000256" key="1">
    <source>
        <dbReference type="SAM" id="Phobius"/>
    </source>
</evidence>
<feature type="transmembrane region" description="Helical" evidence="1">
    <location>
        <begin position="12"/>
        <end position="29"/>
    </location>
</feature>
<name>A0A1B8HR69_9GAMM</name>